<keyword evidence="5" id="KW-1185">Reference proteome</keyword>
<protein>
    <submittedName>
        <fullName evidence="4">NAD(P)-binding protein</fullName>
    </submittedName>
</protein>
<dbReference type="OrthoDB" id="191139at2759"/>
<evidence type="ECO:0000256" key="3">
    <source>
        <dbReference type="ARBA" id="ARBA00023002"/>
    </source>
</evidence>
<evidence type="ECO:0000256" key="1">
    <source>
        <dbReference type="ARBA" id="ARBA00006484"/>
    </source>
</evidence>
<evidence type="ECO:0000313" key="4">
    <source>
        <dbReference type="EMBL" id="KAF2654367.1"/>
    </source>
</evidence>
<evidence type="ECO:0000313" key="5">
    <source>
        <dbReference type="Proteomes" id="UP000799324"/>
    </source>
</evidence>
<reference evidence="4" key="1">
    <citation type="journal article" date="2020" name="Stud. Mycol.">
        <title>101 Dothideomycetes genomes: a test case for predicting lifestyles and emergence of pathogens.</title>
        <authorList>
            <person name="Haridas S."/>
            <person name="Albert R."/>
            <person name="Binder M."/>
            <person name="Bloem J."/>
            <person name="Labutti K."/>
            <person name="Salamov A."/>
            <person name="Andreopoulos B."/>
            <person name="Baker S."/>
            <person name="Barry K."/>
            <person name="Bills G."/>
            <person name="Bluhm B."/>
            <person name="Cannon C."/>
            <person name="Castanera R."/>
            <person name="Culley D."/>
            <person name="Daum C."/>
            <person name="Ezra D."/>
            <person name="Gonzalez J."/>
            <person name="Henrissat B."/>
            <person name="Kuo A."/>
            <person name="Liang C."/>
            <person name="Lipzen A."/>
            <person name="Lutzoni F."/>
            <person name="Magnuson J."/>
            <person name="Mondo S."/>
            <person name="Nolan M."/>
            <person name="Ohm R."/>
            <person name="Pangilinan J."/>
            <person name="Park H.-J."/>
            <person name="Ramirez L."/>
            <person name="Alfaro M."/>
            <person name="Sun H."/>
            <person name="Tritt A."/>
            <person name="Yoshinaga Y."/>
            <person name="Zwiers L.-H."/>
            <person name="Turgeon B."/>
            <person name="Goodwin S."/>
            <person name="Spatafora J."/>
            <person name="Crous P."/>
            <person name="Grigoriev I."/>
        </authorList>
    </citation>
    <scope>NUCLEOTIDE SEQUENCE</scope>
    <source>
        <strain evidence="4">CBS 122681</strain>
    </source>
</reference>
<name>A0A6A6T4Z0_9PLEO</name>
<dbReference type="PRINTS" id="PR00081">
    <property type="entry name" value="GDHRDH"/>
</dbReference>
<dbReference type="AlphaFoldDB" id="A0A6A6T4Z0"/>
<accession>A0A6A6T4Z0</accession>
<keyword evidence="3" id="KW-0560">Oxidoreductase</keyword>
<dbReference type="InterPro" id="IPR002347">
    <property type="entry name" value="SDR_fam"/>
</dbReference>
<dbReference type="GO" id="GO:0016491">
    <property type="term" value="F:oxidoreductase activity"/>
    <property type="evidence" value="ECO:0007669"/>
    <property type="project" value="UniProtKB-KW"/>
</dbReference>
<keyword evidence="2" id="KW-0521">NADP</keyword>
<organism evidence="4 5">
    <name type="scientific">Lophiostoma macrostomum CBS 122681</name>
    <dbReference type="NCBI Taxonomy" id="1314788"/>
    <lineage>
        <taxon>Eukaryota</taxon>
        <taxon>Fungi</taxon>
        <taxon>Dikarya</taxon>
        <taxon>Ascomycota</taxon>
        <taxon>Pezizomycotina</taxon>
        <taxon>Dothideomycetes</taxon>
        <taxon>Pleosporomycetidae</taxon>
        <taxon>Pleosporales</taxon>
        <taxon>Lophiostomataceae</taxon>
        <taxon>Lophiostoma</taxon>
    </lineage>
</organism>
<gene>
    <name evidence="4" type="ORF">K491DRAFT_473974</name>
</gene>
<dbReference type="Gene3D" id="3.40.50.720">
    <property type="entry name" value="NAD(P)-binding Rossmann-like Domain"/>
    <property type="match status" value="1"/>
</dbReference>
<dbReference type="InterPro" id="IPR036291">
    <property type="entry name" value="NAD(P)-bd_dom_sf"/>
</dbReference>
<comment type="similarity">
    <text evidence="1">Belongs to the short-chain dehydrogenases/reductases (SDR) family.</text>
</comment>
<dbReference type="PANTHER" id="PTHR24320:SF236">
    <property type="entry name" value="SHORT-CHAIN DEHYDROGENASE-RELATED"/>
    <property type="match status" value="1"/>
</dbReference>
<dbReference type="SUPFAM" id="SSF51735">
    <property type="entry name" value="NAD(P)-binding Rossmann-fold domains"/>
    <property type="match status" value="1"/>
</dbReference>
<sequence length="353" mass="37615">MGSSLSAFWDQSFFIPQPTFTDKELPDQTGKVHIITGGYTGIGYCLAQILYAKNATVYILGRSPSKAESAIAALKSAVPASDGRLGFIQVDLSDLPTIKPAVATFLQKERRLDVLVNNAGIMRPPKGSTSAQGYDLQLGTNVYGPFLLAVLLLPLLKETARTAQAGSVRVLWAGSTAVDLSAPKEGIEFAGDGTVRGDLDPGTMYGASKAANVLLGVELARRAGAANDGVLSCSFNPGNLQSELGRHAGVGVRLAAHVLCHPVHMGAWTELFAGWSPEVTKEKNGCYIIPWGRVGECRKSVQQAAKPVEQGGSGIAARLWEACEKVCREFNRRVTGIGRCLPICRYTLQAEQL</sequence>
<dbReference type="Pfam" id="PF00106">
    <property type="entry name" value="adh_short"/>
    <property type="match status" value="1"/>
</dbReference>
<dbReference type="EMBL" id="MU004365">
    <property type="protein sequence ID" value="KAF2654367.1"/>
    <property type="molecule type" value="Genomic_DNA"/>
</dbReference>
<proteinExistence type="inferred from homology"/>
<dbReference type="Proteomes" id="UP000799324">
    <property type="component" value="Unassembled WGS sequence"/>
</dbReference>
<dbReference type="PANTHER" id="PTHR24320">
    <property type="entry name" value="RETINOL DEHYDROGENASE"/>
    <property type="match status" value="1"/>
</dbReference>
<evidence type="ECO:0000256" key="2">
    <source>
        <dbReference type="ARBA" id="ARBA00022857"/>
    </source>
</evidence>